<protein>
    <submittedName>
        <fullName evidence="5">Molecular chaperone (HSP90 family)</fullName>
    </submittedName>
</protein>
<comment type="similarity">
    <text evidence="1">Belongs to the heat shock protein 90 family.</text>
</comment>
<proteinExistence type="inferred from homology"/>
<feature type="region of interest" description="Disordered" evidence="4">
    <location>
        <begin position="1"/>
        <end position="29"/>
    </location>
</feature>
<dbReference type="Gene3D" id="3.40.50.11260">
    <property type="match status" value="1"/>
</dbReference>
<dbReference type="Proteomes" id="UP000051530">
    <property type="component" value="Unassembled WGS sequence"/>
</dbReference>
<dbReference type="GO" id="GO:0016887">
    <property type="term" value="F:ATP hydrolysis activity"/>
    <property type="evidence" value="ECO:0007669"/>
    <property type="project" value="InterPro"/>
</dbReference>
<accession>A0A0R0LUL7</accession>
<evidence type="ECO:0000256" key="2">
    <source>
        <dbReference type="ARBA" id="ARBA00023186"/>
    </source>
</evidence>
<dbReference type="PANTHER" id="PTHR11528">
    <property type="entry name" value="HEAT SHOCK PROTEIN 90 FAMILY MEMBER"/>
    <property type="match status" value="1"/>
</dbReference>
<dbReference type="InterPro" id="IPR020568">
    <property type="entry name" value="Ribosomal_Su5_D2-typ_SF"/>
</dbReference>
<keyword evidence="3" id="KW-0547">Nucleotide-binding</keyword>
<gene>
    <name evidence="5" type="ORF">M153_14930001</name>
</gene>
<keyword evidence="6" id="KW-1185">Reference proteome</keyword>
<dbReference type="SUPFAM" id="SSF54211">
    <property type="entry name" value="Ribosomal protein S5 domain 2-like"/>
    <property type="match status" value="1"/>
</dbReference>
<feature type="binding site" evidence="3">
    <location>
        <position position="131"/>
    </location>
    <ligand>
        <name>ATP</name>
        <dbReference type="ChEBI" id="CHEBI:30616"/>
    </ligand>
</feature>
<feature type="compositionally biased region" description="Basic and acidic residues" evidence="4">
    <location>
        <begin position="1"/>
        <end position="15"/>
    </location>
</feature>
<sequence length="441" mass="50929">GKEKVTEDSEGKEEEKESVEETQLNKEKPLWSMPNKEITPEMYNSFYKTISNDWDDPMAVKHSHLEGSISFDVLLYAPKRPPFSMFDQKKKKTIKLYCSSIFITDDLDLPEWMQCVTGIISSKDLPINVSREFLQGSNIKRIIKKTLMKKTVEMIKEMDQSKYLNYYREFSSMIKLAARDEDPSLGLDKLLLFTSNKRENVSLQNYEFKEGQNDIYIITGTSLQEVKNSPFVSLFSDYEVLFFIDTIDEYLLQKLRTFNNKNITKINQEGVELPHSDISEEMVESLKGLKEKILSVLSGNDSEKSKNTISDDLLIEKVEFKNLKDRHMIVQTPKHGISPAMEKIMAAQVSLDKNNMFMFPKGKKILYVNVTHPLTFKLNNLLNDDQKFRELLTVCMRVACLQCGYNLDDPVMFSEQVISLLTDDSVGENENNDKVVEEKVL</sequence>
<dbReference type="SUPFAM" id="SSF110942">
    <property type="entry name" value="HSP90 C-terminal domain"/>
    <property type="match status" value="1"/>
</dbReference>
<dbReference type="InterPro" id="IPR001404">
    <property type="entry name" value="Hsp90_fam"/>
</dbReference>
<reference evidence="5 6" key="1">
    <citation type="submission" date="2015-07" db="EMBL/GenBank/DDBJ databases">
        <title>The genome of Pseudoloma neurophilia, a relevant intracellular parasite of the zebrafish.</title>
        <authorList>
            <person name="Ndikumana S."/>
            <person name="Pelin A."/>
            <person name="Sanders J."/>
            <person name="Corradi N."/>
        </authorList>
    </citation>
    <scope>NUCLEOTIDE SEQUENCE [LARGE SCALE GENOMIC DNA]</scope>
    <source>
        <strain evidence="5 6">MK1</strain>
    </source>
</reference>
<organism evidence="5 6">
    <name type="scientific">Pseudoloma neurophilia</name>
    <dbReference type="NCBI Taxonomy" id="146866"/>
    <lineage>
        <taxon>Eukaryota</taxon>
        <taxon>Fungi</taxon>
        <taxon>Fungi incertae sedis</taxon>
        <taxon>Microsporidia</taxon>
        <taxon>Pseudoloma</taxon>
    </lineage>
</organism>
<keyword evidence="2" id="KW-0143">Chaperone</keyword>
<name>A0A0R0LUL7_9MICR</name>
<evidence type="ECO:0000256" key="1">
    <source>
        <dbReference type="ARBA" id="ARBA00008239"/>
    </source>
</evidence>
<comment type="caution">
    <text evidence="5">The sequence shown here is derived from an EMBL/GenBank/DDBJ whole genome shotgun (WGS) entry which is preliminary data.</text>
</comment>
<evidence type="ECO:0000256" key="4">
    <source>
        <dbReference type="SAM" id="MobiDB-lite"/>
    </source>
</evidence>
<evidence type="ECO:0000313" key="6">
    <source>
        <dbReference type="Proteomes" id="UP000051530"/>
    </source>
</evidence>
<dbReference type="OrthoDB" id="28737at2759"/>
<dbReference type="Gene3D" id="1.20.120.790">
    <property type="entry name" value="Heat shock protein 90, C-terminal domain"/>
    <property type="match status" value="1"/>
</dbReference>
<evidence type="ECO:0000256" key="3">
    <source>
        <dbReference type="PIRSR" id="PIRSR002583-1"/>
    </source>
</evidence>
<keyword evidence="3" id="KW-0067">ATP-binding</keyword>
<dbReference type="InterPro" id="IPR037196">
    <property type="entry name" value="HSP90_C"/>
</dbReference>
<dbReference type="VEuPathDB" id="MicrosporidiaDB:M153_14930001"/>
<dbReference type="GO" id="GO:0051082">
    <property type="term" value="F:unfolded protein binding"/>
    <property type="evidence" value="ECO:0007669"/>
    <property type="project" value="InterPro"/>
</dbReference>
<dbReference type="GO" id="GO:0005524">
    <property type="term" value="F:ATP binding"/>
    <property type="evidence" value="ECO:0007669"/>
    <property type="project" value="UniProtKB-KW"/>
</dbReference>
<evidence type="ECO:0000313" key="5">
    <source>
        <dbReference type="EMBL" id="KRH93113.1"/>
    </source>
</evidence>
<feature type="non-terminal residue" evidence="5">
    <location>
        <position position="1"/>
    </location>
</feature>
<dbReference type="AlphaFoldDB" id="A0A0R0LUL7"/>
<dbReference type="GO" id="GO:0140662">
    <property type="term" value="F:ATP-dependent protein folding chaperone"/>
    <property type="evidence" value="ECO:0007669"/>
    <property type="project" value="InterPro"/>
</dbReference>
<dbReference type="Gene3D" id="3.30.230.80">
    <property type="match status" value="1"/>
</dbReference>
<dbReference type="Pfam" id="PF00183">
    <property type="entry name" value="HSP90"/>
    <property type="match status" value="1"/>
</dbReference>
<dbReference type="PIRSF" id="PIRSF002583">
    <property type="entry name" value="Hsp90"/>
    <property type="match status" value="1"/>
</dbReference>
<dbReference type="EMBL" id="LGUB01000486">
    <property type="protein sequence ID" value="KRH93113.1"/>
    <property type="molecule type" value="Genomic_DNA"/>
</dbReference>